<name>A0ABS0HPV9_9HYPH</name>
<dbReference type="EMBL" id="JADQDN010000002">
    <property type="protein sequence ID" value="MBF9195520.1"/>
    <property type="molecule type" value="Genomic_DNA"/>
</dbReference>
<comment type="caution">
    <text evidence="2">The sequence shown here is derived from an EMBL/GenBank/DDBJ whole genome shotgun (WGS) entry which is preliminary data.</text>
</comment>
<reference evidence="2 3" key="1">
    <citation type="submission" date="2020-11" db="EMBL/GenBank/DDBJ databases">
        <authorList>
            <person name="Kim M.K."/>
        </authorList>
    </citation>
    <scope>NUCLEOTIDE SEQUENCE [LARGE SCALE GENOMIC DNA]</scope>
    <source>
        <strain evidence="2 3">BT290</strain>
    </source>
</reference>
<evidence type="ECO:0000313" key="2">
    <source>
        <dbReference type="EMBL" id="MBF9195520.1"/>
    </source>
</evidence>
<dbReference type="RefSeq" id="WP_196262899.1">
    <property type="nucleotide sequence ID" value="NZ_JADQDN010000002.1"/>
</dbReference>
<sequence>MNKPIPARMTFTGMTVLGQFVRSLTDLSRTLRHRGEIRHLAEFDDRMLKDIGLTRSDVSCALSEPLLRNPSWVLIRSAERHSRGERPDRSARPVRTVVPIVTQVKRCA</sequence>
<evidence type="ECO:0000313" key="3">
    <source>
        <dbReference type="Proteomes" id="UP000611708"/>
    </source>
</evidence>
<dbReference type="InterPro" id="IPR009506">
    <property type="entry name" value="YjiS-like"/>
</dbReference>
<feature type="domain" description="YjiS-like" evidence="1">
    <location>
        <begin position="29"/>
        <end position="58"/>
    </location>
</feature>
<gene>
    <name evidence="2" type="ORF">I2H36_05695</name>
</gene>
<organism evidence="2 3">
    <name type="scientific">Microvirga terrestris</name>
    <dbReference type="NCBI Taxonomy" id="2791024"/>
    <lineage>
        <taxon>Bacteria</taxon>
        <taxon>Pseudomonadati</taxon>
        <taxon>Pseudomonadota</taxon>
        <taxon>Alphaproteobacteria</taxon>
        <taxon>Hyphomicrobiales</taxon>
        <taxon>Methylobacteriaceae</taxon>
        <taxon>Microvirga</taxon>
    </lineage>
</organism>
<keyword evidence="3" id="KW-1185">Reference proteome</keyword>
<dbReference type="Proteomes" id="UP000611708">
    <property type="component" value="Unassembled WGS sequence"/>
</dbReference>
<dbReference type="Pfam" id="PF06568">
    <property type="entry name" value="YjiS-like"/>
    <property type="match status" value="1"/>
</dbReference>
<accession>A0ABS0HPV9</accession>
<proteinExistence type="predicted"/>
<evidence type="ECO:0000259" key="1">
    <source>
        <dbReference type="Pfam" id="PF06568"/>
    </source>
</evidence>
<protein>
    <submittedName>
        <fullName evidence="2">DUF1127 domain-containing protein</fullName>
    </submittedName>
</protein>